<protein>
    <recommendedName>
        <fullName evidence="3">Gamma-butyrobetaine hydroxylase-like N-terminal domain-containing protein</fullName>
    </recommendedName>
</protein>
<feature type="domain" description="Gamma-butyrobetaine hydroxylase-like N-terminal" evidence="3">
    <location>
        <begin position="10"/>
        <end position="94"/>
    </location>
</feature>
<dbReference type="InterPro" id="IPR010376">
    <property type="entry name" value="GBBH-like_N"/>
</dbReference>
<evidence type="ECO:0000256" key="1">
    <source>
        <dbReference type="ARBA" id="ARBA00022723"/>
    </source>
</evidence>
<reference evidence="4" key="1">
    <citation type="submission" date="2018-05" db="EMBL/GenBank/DDBJ databases">
        <authorList>
            <person name="Lanie J.A."/>
            <person name="Ng W.-L."/>
            <person name="Kazmierczak K.M."/>
            <person name="Andrzejewski T.M."/>
            <person name="Davidsen T.M."/>
            <person name="Wayne K.J."/>
            <person name="Tettelin H."/>
            <person name="Glass J.I."/>
            <person name="Rusch D."/>
            <person name="Podicherti R."/>
            <person name="Tsui H.-C.T."/>
            <person name="Winkler M.E."/>
        </authorList>
    </citation>
    <scope>NUCLEOTIDE SEQUENCE</scope>
</reference>
<keyword evidence="1" id="KW-0479">Metal-binding</keyword>
<sequence length="103" mass="11285">MQPSNIQVIGEELAIKWDDGEESFVRLAKLRKACPCAGCKGETDVMGNVYKGPERPYSPSSFQVHSLEFVGGYAVKPVWEDGHSTGLFAFDYLRAVADSPGDE</sequence>
<dbReference type="Gene3D" id="3.30.2020.30">
    <property type="match status" value="1"/>
</dbReference>
<dbReference type="Pfam" id="PF06155">
    <property type="entry name" value="GBBH-like_N"/>
    <property type="match status" value="1"/>
</dbReference>
<dbReference type="AlphaFoldDB" id="A0A381W820"/>
<gene>
    <name evidence="4" type="ORF">METZ01_LOCUS101560</name>
</gene>
<evidence type="ECO:0000256" key="2">
    <source>
        <dbReference type="ARBA" id="ARBA00023004"/>
    </source>
</evidence>
<dbReference type="EMBL" id="UINC01010996">
    <property type="protein sequence ID" value="SVA48706.1"/>
    <property type="molecule type" value="Genomic_DNA"/>
</dbReference>
<keyword evidence="2" id="KW-0408">Iron</keyword>
<dbReference type="GO" id="GO:0046872">
    <property type="term" value="F:metal ion binding"/>
    <property type="evidence" value="ECO:0007669"/>
    <property type="project" value="UniProtKB-KW"/>
</dbReference>
<dbReference type="PANTHER" id="PTHR35303">
    <property type="entry name" value="OS02G0197800 PROTEIN"/>
    <property type="match status" value="1"/>
</dbReference>
<proteinExistence type="predicted"/>
<organism evidence="4">
    <name type="scientific">marine metagenome</name>
    <dbReference type="NCBI Taxonomy" id="408172"/>
    <lineage>
        <taxon>unclassified sequences</taxon>
        <taxon>metagenomes</taxon>
        <taxon>ecological metagenomes</taxon>
    </lineage>
</organism>
<accession>A0A381W820</accession>
<evidence type="ECO:0000259" key="3">
    <source>
        <dbReference type="Pfam" id="PF06155"/>
    </source>
</evidence>
<name>A0A381W820_9ZZZZ</name>
<evidence type="ECO:0000313" key="4">
    <source>
        <dbReference type="EMBL" id="SVA48706.1"/>
    </source>
</evidence>
<dbReference type="InterPro" id="IPR038492">
    <property type="entry name" value="GBBH-like_N_sf"/>
</dbReference>